<dbReference type="NCBIfam" id="TIGR00576">
    <property type="entry name" value="dut"/>
    <property type="match status" value="1"/>
</dbReference>
<gene>
    <name evidence="9" type="ORF">UFOPK2872_01117</name>
</gene>
<feature type="domain" description="dUTPase-like" evidence="8">
    <location>
        <begin position="19"/>
        <end position="147"/>
    </location>
</feature>
<dbReference type="Pfam" id="PF00692">
    <property type="entry name" value="dUTPase"/>
    <property type="match status" value="1"/>
</dbReference>
<evidence type="ECO:0000256" key="7">
    <source>
        <dbReference type="ARBA" id="ARBA00023080"/>
    </source>
</evidence>
<sequence length="148" mass="15470">MTKSSIRVAVQRLDPALALPVTAHAGDAGVDLYAREDATIAAGGGRILMPTGLAVAIPLGYAGLVVPRSGLALKHGITLVNTPGIIDSGYRGELKVVMINTDPVADYVVSRGDRVAQLLIQQIETVQWEEVDQLSGEDRGGGFGHSGR</sequence>
<dbReference type="Gene3D" id="2.70.40.10">
    <property type="match status" value="1"/>
</dbReference>
<comment type="similarity">
    <text evidence="2">Belongs to the dUTPase family.</text>
</comment>
<keyword evidence="4" id="KW-0479">Metal-binding</keyword>
<name>A0A6J6VHA3_9ZZZZ</name>
<evidence type="ECO:0000256" key="2">
    <source>
        <dbReference type="ARBA" id="ARBA00006581"/>
    </source>
</evidence>
<dbReference type="InterPro" id="IPR029054">
    <property type="entry name" value="dUTPase-like"/>
</dbReference>
<dbReference type="FunFam" id="2.70.40.10:FF:000008">
    <property type="entry name" value="Deoxyuridine 5'-triphosphate nucleotidohydrolase"/>
    <property type="match status" value="1"/>
</dbReference>
<keyword evidence="5" id="KW-0378">Hydrolase</keyword>
<evidence type="ECO:0000256" key="6">
    <source>
        <dbReference type="ARBA" id="ARBA00022842"/>
    </source>
</evidence>
<evidence type="ECO:0000256" key="3">
    <source>
        <dbReference type="ARBA" id="ARBA00012379"/>
    </source>
</evidence>
<dbReference type="AlphaFoldDB" id="A0A6J6VHA3"/>
<keyword evidence="7" id="KW-0546">Nucleotide metabolism</keyword>
<evidence type="ECO:0000256" key="4">
    <source>
        <dbReference type="ARBA" id="ARBA00022723"/>
    </source>
</evidence>
<dbReference type="CDD" id="cd07557">
    <property type="entry name" value="trimeric_dUTPase"/>
    <property type="match status" value="1"/>
</dbReference>
<dbReference type="EC" id="3.6.1.23" evidence="3"/>
<keyword evidence="6" id="KW-0460">Magnesium</keyword>
<dbReference type="HAMAP" id="MF_00116">
    <property type="entry name" value="dUTPase_bact"/>
    <property type="match status" value="1"/>
</dbReference>
<dbReference type="NCBIfam" id="NF001862">
    <property type="entry name" value="PRK00601.1"/>
    <property type="match status" value="1"/>
</dbReference>
<evidence type="ECO:0000256" key="1">
    <source>
        <dbReference type="ARBA" id="ARBA00001946"/>
    </source>
</evidence>
<reference evidence="9" key="1">
    <citation type="submission" date="2020-05" db="EMBL/GenBank/DDBJ databases">
        <authorList>
            <person name="Chiriac C."/>
            <person name="Salcher M."/>
            <person name="Ghai R."/>
            <person name="Kavagutti S V."/>
        </authorList>
    </citation>
    <scope>NUCLEOTIDE SEQUENCE</scope>
</reference>
<evidence type="ECO:0000256" key="5">
    <source>
        <dbReference type="ARBA" id="ARBA00022801"/>
    </source>
</evidence>
<comment type="cofactor">
    <cofactor evidence="1">
        <name>Mg(2+)</name>
        <dbReference type="ChEBI" id="CHEBI:18420"/>
    </cofactor>
</comment>
<dbReference type="InterPro" id="IPR036157">
    <property type="entry name" value="dUTPase-like_sf"/>
</dbReference>
<dbReference type="SUPFAM" id="SSF51283">
    <property type="entry name" value="dUTPase-like"/>
    <property type="match status" value="1"/>
</dbReference>
<proteinExistence type="inferred from homology"/>
<dbReference type="EMBL" id="CAEZZM010000162">
    <property type="protein sequence ID" value="CAB4770295.1"/>
    <property type="molecule type" value="Genomic_DNA"/>
</dbReference>
<evidence type="ECO:0000259" key="8">
    <source>
        <dbReference type="Pfam" id="PF00692"/>
    </source>
</evidence>
<organism evidence="9">
    <name type="scientific">freshwater metagenome</name>
    <dbReference type="NCBI Taxonomy" id="449393"/>
    <lineage>
        <taxon>unclassified sequences</taxon>
        <taxon>metagenomes</taxon>
        <taxon>ecological metagenomes</taxon>
    </lineage>
</organism>
<protein>
    <recommendedName>
        <fullName evidence="3">dUTP diphosphatase</fullName>
        <ecNumber evidence="3">3.6.1.23</ecNumber>
    </recommendedName>
</protein>
<dbReference type="GO" id="GO:0046081">
    <property type="term" value="P:dUTP catabolic process"/>
    <property type="evidence" value="ECO:0007669"/>
    <property type="project" value="InterPro"/>
</dbReference>
<dbReference type="PANTHER" id="PTHR11241">
    <property type="entry name" value="DEOXYURIDINE 5'-TRIPHOSPHATE NUCLEOTIDOHYDROLASE"/>
    <property type="match status" value="1"/>
</dbReference>
<accession>A0A6J6VHA3</accession>
<dbReference type="GO" id="GO:0004170">
    <property type="term" value="F:dUTP diphosphatase activity"/>
    <property type="evidence" value="ECO:0007669"/>
    <property type="project" value="UniProtKB-EC"/>
</dbReference>
<dbReference type="PANTHER" id="PTHR11241:SF0">
    <property type="entry name" value="DEOXYURIDINE 5'-TRIPHOSPHATE NUCLEOTIDOHYDROLASE"/>
    <property type="match status" value="1"/>
</dbReference>
<dbReference type="InterPro" id="IPR008181">
    <property type="entry name" value="dUTPase"/>
</dbReference>
<dbReference type="GO" id="GO:0006226">
    <property type="term" value="P:dUMP biosynthetic process"/>
    <property type="evidence" value="ECO:0007669"/>
    <property type="project" value="InterPro"/>
</dbReference>
<dbReference type="InterPro" id="IPR033704">
    <property type="entry name" value="dUTPase_trimeric"/>
</dbReference>
<evidence type="ECO:0000313" key="9">
    <source>
        <dbReference type="EMBL" id="CAB4770295.1"/>
    </source>
</evidence>
<dbReference type="GO" id="GO:0000287">
    <property type="term" value="F:magnesium ion binding"/>
    <property type="evidence" value="ECO:0007669"/>
    <property type="project" value="InterPro"/>
</dbReference>